<protein>
    <submittedName>
        <fullName evidence="5">LCP family protein required for cell wall assembly</fullName>
    </submittedName>
</protein>
<proteinExistence type="inferred from homology"/>
<feature type="compositionally biased region" description="Basic and acidic residues" evidence="2">
    <location>
        <begin position="331"/>
        <end position="341"/>
    </location>
</feature>
<evidence type="ECO:0000256" key="3">
    <source>
        <dbReference type="SAM" id="SignalP"/>
    </source>
</evidence>
<dbReference type="Pfam" id="PF03816">
    <property type="entry name" value="LytR_cpsA_psr"/>
    <property type="match status" value="1"/>
</dbReference>
<dbReference type="InterPro" id="IPR050922">
    <property type="entry name" value="LytR/CpsA/Psr_CW_biosynth"/>
</dbReference>
<organism evidence="5 6">
    <name type="scientific">Enteractinococcus fodinae</name>
    <dbReference type="NCBI Taxonomy" id="684663"/>
    <lineage>
        <taxon>Bacteria</taxon>
        <taxon>Bacillati</taxon>
        <taxon>Actinomycetota</taxon>
        <taxon>Actinomycetes</taxon>
        <taxon>Micrococcales</taxon>
        <taxon>Micrococcaceae</taxon>
    </lineage>
</organism>
<dbReference type="PANTHER" id="PTHR33392">
    <property type="entry name" value="POLYISOPRENYL-TEICHOIC ACID--PEPTIDOGLYCAN TEICHOIC ACID TRANSFERASE TAGU"/>
    <property type="match status" value="1"/>
</dbReference>
<accession>A0ABU2AZW7</accession>
<comment type="similarity">
    <text evidence="1">Belongs to the LytR/CpsA/Psr (LCP) family.</text>
</comment>
<reference evidence="5 6" key="1">
    <citation type="submission" date="2023-07" db="EMBL/GenBank/DDBJ databases">
        <title>Sequencing the genomes of 1000 actinobacteria strains.</title>
        <authorList>
            <person name="Klenk H.-P."/>
        </authorList>
    </citation>
    <scope>NUCLEOTIDE SEQUENCE [LARGE SCALE GENOMIC DNA]</scope>
    <source>
        <strain evidence="5 6">DSM 22966</strain>
    </source>
</reference>
<dbReference type="InterPro" id="IPR004474">
    <property type="entry name" value="LytR_CpsA_psr"/>
</dbReference>
<dbReference type="RefSeq" id="WP_310172434.1">
    <property type="nucleotide sequence ID" value="NZ_BAABHE010000002.1"/>
</dbReference>
<dbReference type="Proteomes" id="UP001183794">
    <property type="component" value="Unassembled WGS sequence"/>
</dbReference>
<gene>
    <name evidence="5" type="ORF">J2S62_001153</name>
</gene>
<comment type="caution">
    <text evidence="5">The sequence shown here is derived from an EMBL/GenBank/DDBJ whole genome shotgun (WGS) entry which is preliminary data.</text>
</comment>
<sequence length="366" mass="39929">MRKPPAPKRVSRVRLPRRGAALSIIASTGIIVGATAAAATSFSNQIAQDFDTNREVVETGIDQHTDAFDDGEMNILVLGSDAREDEDPEAQRSDTMMLVHIPESRDEAYVMSIMRDLWVEIPDVGMSKVNSAQSYGGYPLTIQTVENLTGAEIDHMVVIDFDGFRDLTTALGGVEINNDMAFSAGQVNPSYYPEGTIRLEGTDALRFVRERKAFTDGDYQRVKNQQKFLTGIASGVLDSSTLTDPGKISGMVQAFTPYLTVDESLDASTLVSYGLSMNELRPSAITSFTIPNTGTGTTAGGASVVWPDEEGLIEMRTAMEQGTMSEFVEELEQRLEEDRLGPESPEDSEDEESIDEEVTVSEDNPL</sequence>
<evidence type="ECO:0000313" key="5">
    <source>
        <dbReference type="EMBL" id="MDR7346896.1"/>
    </source>
</evidence>
<feature type="compositionally biased region" description="Acidic residues" evidence="2">
    <location>
        <begin position="344"/>
        <end position="366"/>
    </location>
</feature>
<evidence type="ECO:0000313" key="6">
    <source>
        <dbReference type="Proteomes" id="UP001183794"/>
    </source>
</evidence>
<feature type="region of interest" description="Disordered" evidence="2">
    <location>
        <begin position="330"/>
        <end position="366"/>
    </location>
</feature>
<dbReference type="EMBL" id="JAVDYJ010000001">
    <property type="protein sequence ID" value="MDR7346896.1"/>
    <property type="molecule type" value="Genomic_DNA"/>
</dbReference>
<keyword evidence="3" id="KW-0732">Signal</keyword>
<feature type="chain" id="PRO_5047218863" evidence="3">
    <location>
        <begin position="39"/>
        <end position="366"/>
    </location>
</feature>
<evidence type="ECO:0000256" key="1">
    <source>
        <dbReference type="ARBA" id="ARBA00006068"/>
    </source>
</evidence>
<name>A0ABU2AZW7_9MICC</name>
<feature type="domain" description="Cell envelope-related transcriptional attenuator" evidence="4">
    <location>
        <begin position="92"/>
        <end position="234"/>
    </location>
</feature>
<evidence type="ECO:0000259" key="4">
    <source>
        <dbReference type="Pfam" id="PF03816"/>
    </source>
</evidence>
<dbReference type="PANTHER" id="PTHR33392:SF6">
    <property type="entry name" value="POLYISOPRENYL-TEICHOIC ACID--PEPTIDOGLYCAN TEICHOIC ACID TRANSFERASE TAGU"/>
    <property type="match status" value="1"/>
</dbReference>
<keyword evidence="6" id="KW-1185">Reference proteome</keyword>
<feature type="signal peptide" evidence="3">
    <location>
        <begin position="1"/>
        <end position="38"/>
    </location>
</feature>
<dbReference type="Gene3D" id="3.40.630.190">
    <property type="entry name" value="LCP protein"/>
    <property type="match status" value="1"/>
</dbReference>
<dbReference type="NCBIfam" id="TIGR00350">
    <property type="entry name" value="lytR_cpsA_psr"/>
    <property type="match status" value="1"/>
</dbReference>
<evidence type="ECO:0000256" key="2">
    <source>
        <dbReference type="SAM" id="MobiDB-lite"/>
    </source>
</evidence>